<protein>
    <recommendedName>
        <fullName evidence="4 5">Large ribosomal subunit protein uL24</fullName>
    </recommendedName>
</protein>
<evidence type="ECO:0000259" key="7">
    <source>
        <dbReference type="SMART" id="SM00739"/>
    </source>
</evidence>
<comment type="subunit">
    <text evidence="5">Part of the 50S ribosomal subunit.</text>
</comment>
<evidence type="ECO:0000256" key="3">
    <source>
        <dbReference type="ARBA" id="ARBA00023274"/>
    </source>
</evidence>
<dbReference type="Pfam" id="PF00467">
    <property type="entry name" value="KOW"/>
    <property type="match status" value="1"/>
</dbReference>
<evidence type="ECO:0000313" key="9">
    <source>
        <dbReference type="Proteomes" id="UP000178425"/>
    </source>
</evidence>
<dbReference type="GO" id="GO:0019843">
    <property type="term" value="F:rRNA binding"/>
    <property type="evidence" value="ECO:0007669"/>
    <property type="project" value="UniProtKB-UniRule"/>
</dbReference>
<keyword evidence="5" id="KW-0694">RNA-binding</keyword>
<dbReference type="GO" id="GO:0006412">
    <property type="term" value="P:translation"/>
    <property type="evidence" value="ECO:0007669"/>
    <property type="project" value="UniProtKB-UniRule"/>
</dbReference>
<reference evidence="8 9" key="1">
    <citation type="journal article" date="2016" name="Nat. Commun.">
        <title>Thousands of microbial genomes shed light on interconnected biogeochemical processes in an aquifer system.</title>
        <authorList>
            <person name="Anantharaman K."/>
            <person name="Brown C.T."/>
            <person name="Hug L.A."/>
            <person name="Sharon I."/>
            <person name="Castelle C.J."/>
            <person name="Probst A.J."/>
            <person name="Thomas B.C."/>
            <person name="Singh A."/>
            <person name="Wilkins M.J."/>
            <person name="Karaoz U."/>
            <person name="Brodie E.L."/>
            <person name="Williams K.H."/>
            <person name="Hubbard S.S."/>
            <person name="Banfield J.F."/>
        </authorList>
    </citation>
    <scope>NUCLEOTIDE SEQUENCE [LARGE SCALE GENOMIC DNA]</scope>
</reference>
<name>A0A1F5WUQ4_9BACT</name>
<dbReference type="InterPro" id="IPR057264">
    <property type="entry name" value="Ribosomal_uL24_C"/>
</dbReference>
<dbReference type="Proteomes" id="UP000178425">
    <property type="component" value="Unassembled WGS sequence"/>
</dbReference>
<dbReference type="Pfam" id="PF17136">
    <property type="entry name" value="ribosomal_L24"/>
    <property type="match status" value="1"/>
</dbReference>
<dbReference type="HAMAP" id="MF_01326_B">
    <property type="entry name" value="Ribosomal_uL24_B"/>
    <property type="match status" value="1"/>
</dbReference>
<keyword evidence="2 5" id="KW-0689">Ribosomal protein</keyword>
<organism evidence="8 9">
    <name type="scientific">Candidatus Giovannonibacteria bacterium RIFCSPHIGHO2_02_43_13</name>
    <dbReference type="NCBI Taxonomy" id="1798330"/>
    <lineage>
        <taxon>Bacteria</taxon>
        <taxon>Candidatus Giovannoniibacteriota</taxon>
    </lineage>
</organism>
<dbReference type="InterPro" id="IPR003256">
    <property type="entry name" value="Ribosomal_uL24"/>
</dbReference>
<dbReference type="InterPro" id="IPR005824">
    <property type="entry name" value="KOW"/>
</dbReference>
<comment type="similarity">
    <text evidence="1 5 6">Belongs to the universal ribosomal protein uL24 family.</text>
</comment>
<evidence type="ECO:0000256" key="4">
    <source>
        <dbReference type="ARBA" id="ARBA00035206"/>
    </source>
</evidence>
<comment type="function">
    <text evidence="5">One of the proteins that surrounds the polypeptide exit tunnel on the outside of the subunit.</text>
</comment>
<dbReference type="AlphaFoldDB" id="A0A1F5WUQ4"/>
<evidence type="ECO:0000256" key="2">
    <source>
        <dbReference type="ARBA" id="ARBA00022980"/>
    </source>
</evidence>
<dbReference type="CDD" id="cd06089">
    <property type="entry name" value="KOW_RPL26"/>
    <property type="match status" value="1"/>
</dbReference>
<evidence type="ECO:0000256" key="1">
    <source>
        <dbReference type="ARBA" id="ARBA00010618"/>
    </source>
</evidence>
<sequence>MKHKTKIKKGDSVVIISGKDKGKNAKILKVFPDREKILVEGVAIKKIHKRPRKSGQKGEIISAPSPIHISNAMLYCGHCGRGSRAGFHELEGAKKIRICKKCKNEI</sequence>
<comment type="function">
    <text evidence="5">One of two assembly initiator proteins, it binds directly to the 5'-end of the 23S rRNA, where it nucleates assembly of the 50S subunit.</text>
</comment>
<evidence type="ECO:0000313" key="8">
    <source>
        <dbReference type="EMBL" id="OGF79387.1"/>
    </source>
</evidence>
<dbReference type="SUPFAM" id="SSF50104">
    <property type="entry name" value="Translation proteins SH3-like domain"/>
    <property type="match status" value="1"/>
</dbReference>
<evidence type="ECO:0000256" key="5">
    <source>
        <dbReference type="HAMAP-Rule" id="MF_01326"/>
    </source>
</evidence>
<dbReference type="PROSITE" id="PS01108">
    <property type="entry name" value="RIBOSOMAL_L24"/>
    <property type="match status" value="1"/>
</dbReference>
<dbReference type="InterPro" id="IPR041988">
    <property type="entry name" value="Ribosomal_uL24_KOW"/>
</dbReference>
<keyword evidence="3 5" id="KW-0687">Ribonucleoprotein</keyword>
<dbReference type="GO" id="GO:0003735">
    <property type="term" value="F:structural constituent of ribosome"/>
    <property type="evidence" value="ECO:0007669"/>
    <property type="project" value="InterPro"/>
</dbReference>
<dbReference type="EMBL" id="MFHI01000005">
    <property type="protein sequence ID" value="OGF79387.1"/>
    <property type="molecule type" value="Genomic_DNA"/>
</dbReference>
<gene>
    <name evidence="5" type="primary">rplX</name>
    <name evidence="8" type="ORF">A2W54_01500</name>
</gene>
<evidence type="ECO:0000256" key="6">
    <source>
        <dbReference type="RuleBase" id="RU003477"/>
    </source>
</evidence>
<dbReference type="InterPro" id="IPR014722">
    <property type="entry name" value="Rib_uL2_dom2"/>
</dbReference>
<dbReference type="GO" id="GO:1990904">
    <property type="term" value="C:ribonucleoprotein complex"/>
    <property type="evidence" value="ECO:0007669"/>
    <property type="project" value="UniProtKB-KW"/>
</dbReference>
<dbReference type="InterPro" id="IPR005825">
    <property type="entry name" value="Ribosomal_uL24_CS"/>
</dbReference>
<dbReference type="InterPro" id="IPR008991">
    <property type="entry name" value="Translation_prot_SH3-like_sf"/>
</dbReference>
<proteinExistence type="inferred from homology"/>
<comment type="caution">
    <text evidence="8">The sequence shown here is derived from an EMBL/GenBank/DDBJ whole genome shotgun (WGS) entry which is preliminary data.</text>
</comment>
<feature type="domain" description="KOW" evidence="7">
    <location>
        <begin position="6"/>
        <end position="33"/>
    </location>
</feature>
<keyword evidence="5" id="KW-0699">rRNA-binding</keyword>
<dbReference type="PANTHER" id="PTHR12903">
    <property type="entry name" value="MITOCHONDRIAL RIBOSOMAL PROTEIN L24"/>
    <property type="match status" value="1"/>
</dbReference>
<dbReference type="SMART" id="SM00739">
    <property type="entry name" value="KOW"/>
    <property type="match status" value="1"/>
</dbReference>
<accession>A0A1F5WUQ4</accession>
<dbReference type="GO" id="GO:0005840">
    <property type="term" value="C:ribosome"/>
    <property type="evidence" value="ECO:0007669"/>
    <property type="project" value="UniProtKB-KW"/>
</dbReference>
<dbReference type="Gene3D" id="2.30.30.30">
    <property type="match status" value="1"/>
</dbReference>
<dbReference type="NCBIfam" id="TIGR01079">
    <property type="entry name" value="rplX_bact"/>
    <property type="match status" value="1"/>
</dbReference>